<protein>
    <submittedName>
        <fullName evidence="1">Uncharacterized protein</fullName>
    </submittedName>
</protein>
<dbReference type="Proteomes" id="UP000478052">
    <property type="component" value="Unassembled WGS sequence"/>
</dbReference>
<sequence>MDKYNKYKQFYEFSTTKLLLQANPLNKPLGNSLTLDISKNQSAIRLNMCNMLKSPSNNANCKKIPMLLNFWL</sequence>
<evidence type="ECO:0000313" key="1">
    <source>
        <dbReference type="EMBL" id="KAF0764687.1"/>
    </source>
</evidence>
<dbReference type="EMBL" id="VUJU01001573">
    <property type="protein sequence ID" value="KAF0764687.1"/>
    <property type="molecule type" value="Genomic_DNA"/>
</dbReference>
<accession>A0A6G0Z2R1</accession>
<keyword evidence="2" id="KW-1185">Reference proteome</keyword>
<organism evidence="1 2">
    <name type="scientific">Aphis craccivora</name>
    <name type="common">Cowpea aphid</name>
    <dbReference type="NCBI Taxonomy" id="307492"/>
    <lineage>
        <taxon>Eukaryota</taxon>
        <taxon>Metazoa</taxon>
        <taxon>Ecdysozoa</taxon>
        <taxon>Arthropoda</taxon>
        <taxon>Hexapoda</taxon>
        <taxon>Insecta</taxon>
        <taxon>Pterygota</taxon>
        <taxon>Neoptera</taxon>
        <taxon>Paraneoptera</taxon>
        <taxon>Hemiptera</taxon>
        <taxon>Sternorrhyncha</taxon>
        <taxon>Aphidomorpha</taxon>
        <taxon>Aphidoidea</taxon>
        <taxon>Aphididae</taxon>
        <taxon>Aphidini</taxon>
        <taxon>Aphis</taxon>
        <taxon>Aphis</taxon>
    </lineage>
</organism>
<comment type="caution">
    <text evidence="1">The sequence shown here is derived from an EMBL/GenBank/DDBJ whole genome shotgun (WGS) entry which is preliminary data.</text>
</comment>
<dbReference type="AlphaFoldDB" id="A0A6G0Z2R1"/>
<evidence type="ECO:0000313" key="2">
    <source>
        <dbReference type="Proteomes" id="UP000478052"/>
    </source>
</evidence>
<proteinExistence type="predicted"/>
<gene>
    <name evidence="1" type="ORF">FWK35_00001775</name>
</gene>
<reference evidence="1 2" key="1">
    <citation type="submission" date="2019-08" db="EMBL/GenBank/DDBJ databases">
        <title>Whole genome of Aphis craccivora.</title>
        <authorList>
            <person name="Voronova N.V."/>
            <person name="Shulinski R.S."/>
            <person name="Bandarenka Y.V."/>
            <person name="Zhorov D.G."/>
            <person name="Warner D."/>
        </authorList>
    </citation>
    <scope>NUCLEOTIDE SEQUENCE [LARGE SCALE GENOMIC DNA]</scope>
    <source>
        <strain evidence="1">180601</strain>
        <tissue evidence="1">Whole Body</tissue>
    </source>
</reference>
<name>A0A6G0Z2R1_APHCR</name>